<dbReference type="PROSITE" id="PS51450">
    <property type="entry name" value="LRR"/>
    <property type="match status" value="2"/>
</dbReference>
<dbReference type="Proteomes" id="UP001516400">
    <property type="component" value="Unassembled WGS sequence"/>
</dbReference>
<dbReference type="InterPro" id="IPR050541">
    <property type="entry name" value="LRR_TM_domain-containing"/>
</dbReference>
<keyword evidence="5" id="KW-1185">Reference proteome</keyword>
<evidence type="ECO:0000256" key="1">
    <source>
        <dbReference type="ARBA" id="ARBA00022614"/>
    </source>
</evidence>
<dbReference type="InterPro" id="IPR001611">
    <property type="entry name" value="Leu-rich_rpt"/>
</dbReference>
<reference evidence="4 5" key="1">
    <citation type="journal article" date="2021" name="BMC Biol.">
        <title>Horizontally acquired antibacterial genes associated with adaptive radiation of ladybird beetles.</title>
        <authorList>
            <person name="Li H.S."/>
            <person name="Tang X.F."/>
            <person name="Huang Y.H."/>
            <person name="Xu Z.Y."/>
            <person name="Chen M.L."/>
            <person name="Du X.Y."/>
            <person name="Qiu B.Y."/>
            <person name="Chen P.T."/>
            <person name="Zhang W."/>
            <person name="Slipinski A."/>
            <person name="Escalona H.E."/>
            <person name="Waterhouse R.M."/>
            <person name="Zwick A."/>
            <person name="Pang H."/>
        </authorList>
    </citation>
    <scope>NUCLEOTIDE SEQUENCE [LARGE SCALE GENOMIC DNA]</scope>
    <source>
        <strain evidence="4">SYSU2018</strain>
    </source>
</reference>
<dbReference type="InterPro" id="IPR032675">
    <property type="entry name" value="LRR_dom_sf"/>
</dbReference>
<dbReference type="Pfam" id="PF13855">
    <property type="entry name" value="LRR_8"/>
    <property type="match status" value="1"/>
</dbReference>
<evidence type="ECO:0000313" key="4">
    <source>
        <dbReference type="EMBL" id="KAL3274578.1"/>
    </source>
</evidence>
<gene>
    <name evidence="4" type="ORF">HHI36_015961</name>
</gene>
<dbReference type="InterPro" id="IPR003591">
    <property type="entry name" value="Leu-rich_rpt_typical-subtyp"/>
</dbReference>
<dbReference type="AlphaFoldDB" id="A0ABD2N7H1"/>
<accession>A0ABD2N7H1</accession>
<evidence type="ECO:0000313" key="5">
    <source>
        <dbReference type="Proteomes" id="UP001516400"/>
    </source>
</evidence>
<keyword evidence="2" id="KW-0732">Signal</keyword>
<evidence type="ECO:0000256" key="2">
    <source>
        <dbReference type="ARBA" id="ARBA00022729"/>
    </source>
</evidence>
<proteinExistence type="predicted"/>
<dbReference type="Gene3D" id="3.80.10.10">
    <property type="entry name" value="Ribonuclease Inhibitor"/>
    <property type="match status" value="2"/>
</dbReference>
<dbReference type="PANTHER" id="PTHR24369">
    <property type="entry name" value="ANTIGEN BSP, PUTATIVE-RELATED"/>
    <property type="match status" value="1"/>
</dbReference>
<sequence>MLKEIDHAETLTIRNCNFTAWKKRSMGHLKKLRKLVMENNSIEFSGIELENLLDDAVNLEELEYINNKQTGCRPDVVRDLKKLKKMVVRDISNCADIQENTFNNTALVKLEIAGSNTKNVNVGAFNGLDKLEDLNLERNKLASIPKDVFVPLKSLKTLNLRKNIIEKFCIENLPELQQLEEINLSQNPLTELSLKDVQTIAPKLKIIDVTGTKLTEAQILDLTKSSKVQLKNI</sequence>
<comment type="caution">
    <text evidence="4">The sequence shown here is derived from an EMBL/GenBank/DDBJ whole genome shotgun (WGS) entry which is preliminary data.</text>
</comment>
<dbReference type="SMART" id="SM00369">
    <property type="entry name" value="LRR_TYP"/>
    <property type="match status" value="3"/>
</dbReference>
<organism evidence="4 5">
    <name type="scientific">Cryptolaemus montrouzieri</name>
    <dbReference type="NCBI Taxonomy" id="559131"/>
    <lineage>
        <taxon>Eukaryota</taxon>
        <taxon>Metazoa</taxon>
        <taxon>Ecdysozoa</taxon>
        <taxon>Arthropoda</taxon>
        <taxon>Hexapoda</taxon>
        <taxon>Insecta</taxon>
        <taxon>Pterygota</taxon>
        <taxon>Neoptera</taxon>
        <taxon>Endopterygota</taxon>
        <taxon>Coleoptera</taxon>
        <taxon>Polyphaga</taxon>
        <taxon>Cucujiformia</taxon>
        <taxon>Coccinelloidea</taxon>
        <taxon>Coccinellidae</taxon>
        <taxon>Scymninae</taxon>
        <taxon>Scymnini</taxon>
        <taxon>Cryptolaemus</taxon>
    </lineage>
</organism>
<dbReference type="EMBL" id="JABFTP020000062">
    <property type="protein sequence ID" value="KAL3274578.1"/>
    <property type="molecule type" value="Genomic_DNA"/>
</dbReference>
<name>A0ABD2N7H1_9CUCU</name>
<evidence type="ECO:0000256" key="3">
    <source>
        <dbReference type="ARBA" id="ARBA00022737"/>
    </source>
</evidence>
<dbReference type="PANTHER" id="PTHR24369:SF210">
    <property type="entry name" value="CHAOPTIN-RELATED"/>
    <property type="match status" value="1"/>
</dbReference>
<dbReference type="SUPFAM" id="SSF52058">
    <property type="entry name" value="L domain-like"/>
    <property type="match status" value="1"/>
</dbReference>
<keyword evidence="1" id="KW-0433">Leucine-rich repeat</keyword>
<protein>
    <submittedName>
        <fullName evidence="4">Uncharacterized protein</fullName>
    </submittedName>
</protein>
<keyword evidence="3" id="KW-0677">Repeat</keyword>